<keyword evidence="10" id="KW-0961">Cell wall biogenesis/degradation</keyword>
<dbReference type="Pfam" id="PF04043">
    <property type="entry name" value="PMEI"/>
    <property type="match status" value="1"/>
</dbReference>
<dbReference type="InterPro" id="IPR033131">
    <property type="entry name" value="Pectinesterase_Asp_AS"/>
</dbReference>
<evidence type="ECO:0000256" key="9">
    <source>
        <dbReference type="ARBA" id="ARBA00023085"/>
    </source>
</evidence>
<evidence type="ECO:0000256" key="4">
    <source>
        <dbReference type="ARBA" id="ARBA00007786"/>
    </source>
</evidence>
<dbReference type="Gene3D" id="1.20.140.40">
    <property type="entry name" value="Invertase/pectin methylesterase inhibitor family protein"/>
    <property type="match status" value="1"/>
</dbReference>
<keyword evidence="9 13" id="KW-0063">Aspartyl esterase</keyword>
<dbReference type="AlphaFoldDB" id="A0A9N7N7B7"/>
<dbReference type="SUPFAM" id="SSF101148">
    <property type="entry name" value="Plant invertase/pectin methylesterase inhibitor"/>
    <property type="match status" value="1"/>
</dbReference>
<protein>
    <recommendedName>
        <fullName evidence="5 13">Pectinesterase</fullName>
        <ecNumber evidence="5 13">3.1.1.11</ecNumber>
    </recommendedName>
</protein>
<evidence type="ECO:0000313" key="16">
    <source>
        <dbReference type="EMBL" id="CAA0824683.1"/>
    </source>
</evidence>
<dbReference type="PROSITE" id="PS00503">
    <property type="entry name" value="PECTINESTERASE_2"/>
    <property type="match status" value="1"/>
</dbReference>
<comment type="catalytic activity">
    <reaction evidence="11 13">
        <text>[(1-&gt;4)-alpha-D-galacturonosyl methyl ester](n) + n H2O = [(1-&gt;4)-alpha-D-galacturonosyl](n) + n methanol + n H(+)</text>
        <dbReference type="Rhea" id="RHEA:22380"/>
        <dbReference type="Rhea" id="RHEA-COMP:14570"/>
        <dbReference type="Rhea" id="RHEA-COMP:14573"/>
        <dbReference type="ChEBI" id="CHEBI:15377"/>
        <dbReference type="ChEBI" id="CHEBI:15378"/>
        <dbReference type="ChEBI" id="CHEBI:17790"/>
        <dbReference type="ChEBI" id="CHEBI:140522"/>
        <dbReference type="ChEBI" id="CHEBI:140523"/>
        <dbReference type="EC" id="3.1.1.11"/>
    </reaction>
</comment>
<dbReference type="InterPro" id="IPR012334">
    <property type="entry name" value="Pectin_lyas_fold"/>
</dbReference>
<dbReference type="GO" id="GO:0004857">
    <property type="term" value="F:enzyme inhibitor activity"/>
    <property type="evidence" value="ECO:0007669"/>
    <property type="project" value="InterPro"/>
</dbReference>
<comment type="similarity">
    <text evidence="3">In the N-terminal section; belongs to the PMEI family.</text>
</comment>
<comment type="subcellular location">
    <subcellularLocation>
        <location evidence="1">Secreted</location>
        <location evidence="1">Cell wall</location>
    </subcellularLocation>
</comment>
<dbReference type="PANTHER" id="PTHR31707">
    <property type="entry name" value="PECTINESTERASE"/>
    <property type="match status" value="1"/>
</dbReference>
<dbReference type="Proteomes" id="UP001153555">
    <property type="component" value="Unassembled WGS sequence"/>
</dbReference>
<accession>A0A9N7N7B7</accession>
<dbReference type="NCBIfam" id="TIGR01614">
    <property type="entry name" value="PME_inhib"/>
    <property type="match status" value="1"/>
</dbReference>
<organism evidence="16 17">
    <name type="scientific">Striga hermonthica</name>
    <name type="common">Purple witchweed</name>
    <name type="synonym">Buchnera hermonthica</name>
    <dbReference type="NCBI Taxonomy" id="68872"/>
    <lineage>
        <taxon>Eukaryota</taxon>
        <taxon>Viridiplantae</taxon>
        <taxon>Streptophyta</taxon>
        <taxon>Embryophyta</taxon>
        <taxon>Tracheophyta</taxon>
        <taxon>Spermatophyta</taxon>
        <taxon>Magnoliopsida</taxon>
        <taxon>eudicotyledons</taxon>
        <taxon>Gunneridae</taxon>
        <taxon>Pentapetalae</taxon>
        <taxon>asterids</taxon>
        <taxon>lamiids</taxon>
        <taxon>Lamiales</taxon>
        <taxon>Orobanchaceae</taxon>
        <taxon>Buchnereae</taxon>
        <taxon>Striga</taxon>
    </lineage>
</organism>
<dbReference type="SMART" id="SM00856">
    <property type="entry name" value="PMEI"/>
    <property type="match status" value="1"/>
</dbReference>
<comment type="caution">
    <text evidence="16">The sequence shown here is derived from an EMBL/GenBank/DDBJ whole genome shotgun (WGS) entry which is preliminary data.</text>
</comment>
<dbReference type="GO" id="GO:0045490">
    <property type="term" value="P:pectin catabolic process"/>
    <property type="evidence" value="ECO:0007669"/>
    <property type="project" value="UniProtKB-UniRule"/>
</dbReference>
<evidence type="ECO:0000256" key="11">
    <source>
        <dbReference type="ARBA" id="ARBA00047928"/>
    </source>
</evidence>
<keyword evidence="7" id="KW-0964">Secreted</keyword>
<feature type="region of interest" description="Disordered" evidence="14">
    <location>
        <begin position="1"/>
        <end position="27"/>
    </location>
</feature>
<feature type="domain" description="Pectinesterase inhibitor" evidence="15">
    <location>
        <begin position="51"/>
        <end position="174"/>
    </location>
</feature>
<reference evidence="16" key="1">
    <citation type="submission" date="2019-12" db="EMBL/GenBank/DDBJ databases">
        <authorList>
            <person name="Scholes J."/>
        </authorList>
    </citation>
    <scope>NUCLEOTIDE SEQUENCE</scope>
</reference>
<keyword evidence="17" id="KW-1185">Reference proteome</keyword>
<evidence type="ECO:0000256" key="2">
    <source>
        <dbReference type="ARBA" id="ARBA00005184"/>
    </source>
</evidence>
<evidence type="ECO:0000256" key="12">
    <source>
        <dbReference type="PROSITE-ProRule" id="PRU10040"/>
    </source>
</evidence>
<dbReference type="EMBL" id="CACSLK010024787">
    <property type="protein sequence ID" value="CAA0824683.1"/>
    <property type="molecule type" value="Genomic_DNA"/>
</dbReference>
<dbReference type="EC" id="3.1.1.11" evidence="5 13"/>
<evidence type="ECO:0000256" key="1">
    <source>
        <dbReference type="ARBA" id="ARBA00004191"/>
    </source>
</evidence>
<dbReference type="InterPro" id="IPR035513">
    <property type="entry name" value="Invertase/methylesterase_inhib"/>
</dbReference>
<dbReference type="InterPro" id="IPR006501">
    <property type="entry name" value="Pectinesterase_inhib_dom"/>
</dbReference>
<gene>
    <name evidence="16" type="ORF">SHERM_21588</name>
</gene>
<dbReference type="InterPro" id="IPR011050">
    <property type="entry name" value="Pectin_lyase_fold/virulence"/>
</dbReference>
<dbReference type="SUPFAM" id="SSF51126">
    <property type="entry name" value="Pectin lyase-like"/>
    <property type="match status" value="1"/>
</dbReference>
<comment type="pathway">
    <text evidence="2 13">Glycan metabolism; pectin degradation; 2-dehydro-3-deoxy-D-gluconate from pectin: step 1/5.</text>
</comment>
<evidence type="ECO:0000256" key="10">
    <source>
        <dbReference type="ARBA" id="ARBA00023316"/>
    </source>
</evidence>
<dbReference type="Pfam" id="PF01095">
    <property type="entry name" value="Pectinesterase"/>
    <property type="match status" value="1"/>
</dbReference>
<dbReference type="FunFam" id="2.160.20.10:FF:000001">
    <property type="entry name" value="Pectinesterase"/>
    <property type="match status" value="1"/>
</dbReference>
<proteinExistence type="inferred from homology"/>
<feature type="active site" evidence="12">
    <location>
        <position position="378"/>
    </location>
</feature>
<name>A0A9N7N7B7_STRHE</name>
<evidence type="ECO:0000313" key="17">
    <source>
        <dbReference type="Proteomes" id="UP001153555"/>
    </source>
</evidence>
<keyword evidence="6" id="KW-0134">Cell wall</keyword>
<evidence type="ECO:0000256" key="8">
    <source>
        <dbReference type="ARBA" id="ARBA00022801"/>
    </source>
</evidence>
<dbReference type="InterPro" id="IPR000070">
    <property type="entry name" value="Pectinesterase_cat"/>
</dbReference>
<feature type="compositionally biased region" description="Polar residues" evidence="14">
    <location>
        <begin position="14"/>
        <end position="27"/>
    </location>
</feature>
<sequence>MVNTSLGNPEPRSLGSSTSRSRPNQPNKIKTKPILFILAALLVASAACAAAAAAAVRRGGGSGQIIHISVNDTLRRVGRALDAASNISRMDMDNHTRSAIDGCLELLEDSSNQLSGALNYNGSAHDVMTWLSAGMTNIDGCADGLDEVGAGEVKDRMAAELRDLSELVSNCLAMYAAAAAADLSGAPANSLGRRLMGAAAEASGGFPAWLSRRDRRLLEMPTAEIKADVVVSPDGNGTCRTIGEAIEKAPENGGRRFVIHVRAGRYEEEILKVGRTKKNLMFVGDGKGKTVITGNKSVADNMTTFHTASFAATGNGLILKDITFENLAGPSNHQAVALRIGADQAVIYNCSIIGYQDTLYVHSQRQFYRECDIHGTVDFIFGNAAVVFQSCNIYARKPLPSQKNTITAQSRQDPNQNTGISIHNCSIMAEPDLMANKSEYPTYLGRPWKFYSRTVYMLCNISDHIDPKGWLQWNQSSFALDTLYYGEYKNYGPGAVTMQRVNWTGYHAIMPTDEANKFTVGRFLSGSSWLPLTGVAFEGGLGIVN</sequence>
<evidence type="ECO:0000256" key="13">
    <source>
        <dbReference type="RuleBase" id="RU000589"/>
    </source>
</evidence>
<evidence type="ECO:0000256" key="6">
    <source>
        <dbReference type="ARBA" id="ARBA00022512"/>
    </source>
</evidence>
<dbReference type="GO" id="GO:0030599">
    <property type="term" value="F:pectinesterase activity"/>
    <property type="evidence" value="ECO:0007669"/>
    <property type="project" value="UniProtKB-UniRule"/>
</dbReference>
<dbReference type="GO" id="GO:0042545">
    <property type="term" value="P:cell wall modification"/>
    <property type="evidence" value="ECO:0007669"/>
    <property type="project" value="UniProtKB-UniRule"/>
</dbReference>
<evidence type="ECO:0000259" key="15">
    <source>
        <dbReference type="SMART" id="SM00856"/>
    </source>
</evidence>
<dbReference type="OrthoDB" id="2019149at2759"/>
<dbReference type="Gene3D" id="2.160.20.10">
    <property type="entry name" value="Single-stranded right-handed beta-helix, Pectin lyase-like"/>
    <property type="match status" value="1"/>
</dbReference>
<evidence type="ECO:0000256" key="14">
    <source>
        <dbReference type="SAM" id="MobiDB-lite"/>
    </source>
</evidence>
<comment type="similarity">
    <text evidence="4">In the C-terminal section; belongs to the pectinesterase family.</text>
</comment>
<keyword evidence="8 13" id="KW-0378">Hydrolase</keyword>
<dbReference type="CDD" id="cd15798">
    <property type="entry name" value="PMEI-like_3"/>
    <property type="match status" value="1"/>
</dbReference>
<evidence type="ECO:0000256" key="7">
    <source>
        <dbReference type="ARBA" id="ARBA00022525"/>
    </source>
</evidence>
<evidence type="ECO:0000256" key="5">
    <source>
        <dbReference type="ARBA" id="ARBA00013229"/>
    </source>
</evidence>
<evidence type="ECO:0000256" key="3">
    <source>
        <dbReference type="ARBA" id="ARBA00006027"/>
    </source>
</evidence>